<evidence type="ECO:0000313" key="8">
    <source>
        <dbReference type="EMBL" id="MBI1620021.1"/>
    </source>
</evidence>
<dbReference type="InterPro" id="IPR023347">
    <property type="entry name" value="Lysozyme_dom_sf"/>
</dbReference>
<sequence length="1700" mass="180854">MARKDIEVRIKARDEASRNAKKVADALKQLSTTGNNLGTTGTKVGGAMSAIGDGLGKLQGKLGGIDNLGKLVTELNKTTSVVDRLEKELSDSKRVLEEQSQKTRAAAQTSAELKARLEAETAAQKQRSDRLKELTNTRNKDTKSVLDAARAAEKLQSIIDTGKGGFSGPRYQRKGVGIEAGAPFKSARESFGAFLQPEIEAGLGGKAALTAEVNALKAANDASKTSISALRGEIKAASAEERQFAADTEKAADQVTKLNEKVLAATGTWSKLDDEATKASKELGGIAISQEAVAAATAKAEDELRKQAATLAAYERLAAKKLVGGGTIGDPTQRDQARAQADALRQAREEVKLLRDEQARLDAAMRSGSGNVSAQVDAYDRMTRAVKLAEEQVRKLEIQQRLAQNTGASGFAKWAKVYNPITTGAEAAVQSQERLNQSTRRTVAEAGKIAPMAQRNTGALRNQSAATDKASTSIVKLGRDTRTTLSFMQRMRGELLAMTSGFLGFYAAINRGQQAMEAFMNVQKAENRLGVAFQGDTQKVAREIGFLNEQADRLGFTFGTLADGYGKISIAASNAGFAVADTRELFLSVAEAARVNGSSMDEMNGVLRALDQMLSKGKIQAEELRGQLGDRMSGAFKMFADGLGMTTAQLDEAMKKGEVYADRETMLKFARRLQQAYGSQVPKAMQTLAASLGTFERDMEKANVAMAEGFVPALQEALKAFNEFANSAEGQATFRGIGEAAGSVISVLALIPQNLDLIVFGLKAIAAVGVARVFASLVGTLKTTANDFMTFSANAATATAATTRFGAAQLRATGMIRQTAFALTFYEARLRGSTSSTALARAGTLGLATTIGALRTVMLTTAGAARALWLAVGGPIGAAVLAISAVIAGWGSNADAATKALDTHEKHLQAVRTAYAEVGEGVDNWADKIKGLTLLDAMNTADELEKLYLESIRSIESAATRLQRMLNRQLAITGDFGAGSYRDELTALNELINGFIEGSVEVKALKDGLSDLALNAESEGIRQWAKELNDLVNATDASGKSVVDYADGMKKAQAIMRVLNGTATEADKVLLGLAKAVDEVNTSVGKNKLIEAYGEALDELKSKIPSLTEEMKKLKDITDLNAAAWKALTAAWKTGDFSKIGEVLKLWGQGGYDLAQKNALGIFDGSSGAGGGTAALIKKFEGFRSEPYWDVNAYRAGYGSDTVTLADGSIQKVVQGITVSRADAERDLARRIVEFQNTVKSQIGEGRFSAFDDKQQAVLTSIAYNYGSLPERILDAVRNGSAEEISNAIMRLSGDNGGVNAERRTQEAMIFSAGGDANIGTMVEAEQERLKLLNEQNEATKKRIADLDHQIAQQGLINNGKEREAAIEDAIRAAKAENPNLNEQEIQAIRDRTAALWEQQNVNREIELQEERINQLQSLRQALMEQMDQARAAGDQGQLTALQTELDGVNQRLQEAIANGIKMWEAVGGVEAEAKIANLKTMQGAISASKQEFGLFGLSMQTWQGVFDSAVNGLVGAFDAMAQAIANGENAFEAFGKAVLQTLAQVLQQIAVAIIRMQILKMLQGFGGSIGGFATAALGGMTGHTGGIVGSMAIGTGNSIRSAGWVQSALTYHTGGIAGLRPDEVSATLKKGEEILTEEDPRHRNNLGGESTGSQGTRLTQVLAIGDNEIANAMKGKSGQDVTLTHIKSNAPTIKRMLGL</sequence>
<evidence type="ECO:0000256" key="1">
    <source>
        <dbReference type="ARBA" id="ARBA00022529"/>
    </source>
</evidence>
<dbReference type="Proteomes" id="UP000601789">
    <property type="component" value="Unassembled WGS sequence"/>
</dbReference>
<evidence type="ECO:0000313" key="9">
    <source>
        <dbReference type="Proteomes" id="UP000601789"/>
    </source>
</evidence>
<proteinExistence type="inferred from homology"/>
<dbReference type="InterPro" id="IPR013491">
    <property type="entry name" value="Tape_meas_N"/>
</dbReference>
<feature type="coiled-coil region" evidence="4">
    <location>
        <begin position="297"/>
        <end position="406"/>
    </location>
</feature>
<keyword evidence="6" id="KW-1133">Transmembrane helix</keyword>
<gene>
    <name evidence="8" type="ORF">IOD40_05000</name>
</gene>
<reference evidence="8 9" key="1">
    <citation type="submission" date="2020-10" db="EMBL/GenBank/DDBJ databases">
        <title>Aquamicrobium zhengzhouensis sp. nov., a exopolysaccharide producing bacterium isolated from farmland soil.</title>
        <authorList>
            <person name="Wang X."/>
        </authorList>
    </citation>
    <scope>NUCLEOTIDE SEQUENCE [LARGE SCALE GENOMIC DNA]</scope>
    <source>
        <strain evidence="9">cd-1</strain>
    </source>
</reference>
<dbReference type="Gene3D" id="1.10.530.40">
    <property type="match status" value="1"/>
</dbReference>
<keyword evidence="2 3" id="KW-0081">Bacteriolytic enzyme</keyword>
<dbReference type="Pfam" id="PF20155">
    <property type="entry name" value="TMP_3"/>
    <property type="match status" value="1"/>
</dbReference>
<comment type="similarity">
    <text evidence="3">Belongs to the glycosyl hydrolase 24 family.</text>
</comment>
<feature type="compositionally biased region" description="Basic and acidic residues" evidence="5">
    <location>
        <begin position="126"/>
        <end position="138"/>
    </location>
</feature>
<keyword evidence="6" id="KW-0812">Transmembrane</keyword>
<comment type="caution">
    <text evidence="8">The sequence shown here is derived from an EMBL/GenBank/DDBJ whole genome shotgun (WGS) entry which is preliminary data.</text>
</comment>
<dbReference type="RefSeq" id="WP_198474925.1">
    <property type="nucleotide sequence ID" value="NZ_JADGMQ010000002.1"/>
</dbReference>
<feature type="transmembrane region" description="Helical" evidence="6">
    <location>
        <begin position="869"/>
        <end position="891"/>
    </location>
</feature>
<feature type="region of interest" description="Disordered" evidence="5">
    <location>
        <begin position="1635"/>
        <end position="1656"/>
    </location>
</feature>
<keyword evidence="6" id="KW-0472">Membrane</keyword>
<dbReference type="EMBL" id="JADGMQ010000002">
    <property type="protein sequence ID" value="MBI1620021.1"/>
    <property type="molecule type" value="Genomic_DNA"/>
</dbReference>
<dbReference type="InterPro" id="IPR002196">
    <property type="entry name" value="Glyco_hydro_24"/>
</dbReference>
<dbReference type="PANTHER" id="PTHR45615:SF40">
    <property type="entry name" value="MYOSIN HEAVY CHAIN, NON-MUSCLE"/>
    <property type="match status" value="1"/>
</dbReference>
<name>A0ABS0SBD8_9HYPH</name>
<keyword evidence="1 3" id="KW-0929">Antimicrobial</keyword>
<evidence type="ECO:0000259" key="7">
    <source>
        <dbReference type="Pfam" id="PF20155"/>
    </source>
</evidence>
<dbReference type="Pfam" id="PF00959">
    <property type="entry name" value="Phage_lysozyme"/>
    <property type="match status" value="1"/>
</dbReference>
<evidence type="ECO:0000256" key="6">
    <source>
        <dbReference type="SAM" id="Phobius"/>
    </source>
</evidence>
<dbReference type="SUPFAM" id="SSF53955">
    <property type="entry name" value="Lysozyme-like"/>
    <property type="match status" value="1"/>
</dbReference>
<dbReference type="NCBIfam" id="TIGR02675">
    <property type="entry name" value="tape_meas_nterm"/>
    <property type="match status" value="1"/>
</dbReference>
<keyword evidence="9" id="KW-1185">Reference proteome</keyword>
<comment type="catalytic activity">
    <reaction evidence="3">
        <text>Hydrolysis of (1-&gt;4)-beta-linkages between N-acetylmuramic acid and N-acetyl-D-glucosamine residues in a peptidoglycan and between N-acetyl-D-glucosamine residues in chitodextrins.</text>
        <dbReference type="EC" id="3.2.1.17"/>
    </reaction>
</comment>
<evidence type="ECO:0000256" key="2">
    <source>
        <dbReference type="ARBA" id="ARBA00022638"/>
    </source>
</evidence>
<keyword evidence="3" id="KW-0378">Hydrolase</keyword>
<dbReference type="EC" id="3.2.1.17" evidence="3"/>
<feature type="domain" description="Tape measure protein N-terminal" evidence="7">
    <location>
        <begin position="514"/>
        <end position="699"/>
    </location>
</feature>
<feature type="region of interest" description="Disordered" evidence="5">
    <location>
        <begin position="117"/>
        <end position="138"/>
    </location>
</feature>
<accession>A0ABS0SBD8</accession>
<evidence type="ECO:0000256" key="5">
    <source>
        <dbReference type="SAM" id="MobiDB-lite"/>
    </source>
</evidence>
<evidence type="ECO:0000256" key="3">
    <source>
        <dbReference type="RuleBase" id="RU003788"/>
    </source>
</evidence>
<evidence type="ECO:0000256" key="4">
    <source>
        <dbReference type="SAM" id="Coils"/>
    </source>
</evidence>
<protein>
    <recommendedName>
        <fullName evidence="3">Lysozyme</fullName>
        <ecNumber evidence="3">3.2.1.17</ecNumber>
    </recommendedName>
</protein>
<dbReference type="PANTHER" id="PTHR45615">
    <property type="entry name" value="MYOSIN HEAVY CHAIN, NON-MUSCLE"/>
    <property type="match status" value="1"/>
</dbReference>
<dbReference type="InterPro" id="IPR023346">
    <property type="entry name" value="Lysozyme-like_dom_sf"/>
</dbReference>
<keyword evidence="4" id="KW-0175">Coiled coil</keyword>
<feature type="coiled-coil region" evidence="4">
    <location>
        <begin position="1090"/>
        <end position="1117"/>
    </location>
</feature>
<keyword evidence="3" id="KW-0326">Glycosidase</keyword>
<organism evidence="8 9">
    <name type="scientific">Aquamicrobium zhengzhouense</name>
    <dbReference type="NCBI Taxonomy" id="2781738"/>
    <lineage>
        <taxon>Bacteria</taxon>
        <taxon>Pseudomonadati</taxon>
        <taxon>Pseudomonadota</taxon>
        <taxon>Alphaproteobacteria</taxon>
        <taxon>Hyphomicrobiales</taxon>
        <taxon>Phyllobacteriaceae</taxon>
        <taxon>Aquamicrobium</taxon>
    </lineage>
</organism>
<feature type="coiled-coil region" evidence="4">
    <location>
        <begin position="1322"/>
        <end position="1459"/>
    </location>
</feature>